<reference evidence="1" key="1">
    <citation type="submission" date="2014-09" db="EMBL/GenBank/DDBJ databases">
        <authorList>
            <person name="Magalhaes I.L.F."/>
            <person name="Oliveira U."/>
            <person name="Santos F.R."/>
            <person name="Vidigal T.H.D.A."/>
            <person name="Brescovit A.D."/>
            <person name="Santos A.J."/>
        </authorList>
    </citation>
    <scope>NUCLEOTIDE SEQUENCE</scope>
    <source>
        <tissue evidence="1">Shoot tissue taken approximately 20 cm above the soil surface</tissue>
    </source>
</reference>
<protein>
    <submittedName>
        <fullName evidence="1">Uncharacterized protein</fullName>
    </submittedName>
</protein>
<dbReference type="EMBL" id="GBRH01179630">
    <property type="protein sequence ID" value="JAE18266.1"/>
    <property type="molecule type" value="Transcribed_RNA"/>
</dbReference>
<reference evidence="1" key="2">
    <citation type="journal article" date="2015" name="Data Brief">
        <title>Shoot transcriptome of the giant reed, Arundo donax.</title>
        <authorList>
            <person name="Barrero R.A."/>
            <person name="Guerrero F.D."/>
            <person name="Moolhuijzen P."/>
            <person name="Goolsby J.A."/>
            <person name="Tidwell J."/>
            <person name="Bellgard S.E."/>
            <person name="Bellgard M.I."/>
        </authorList>
    </citation>
    <scope>NUCLEOTIDE SEQUENCE</scope>
    <source>
        <tissue evidence="1">Shoot tissue taken approximately 20 cm above the soil surface</tissue>
    </source>
</reference>
<dbReference type="AlphaFoldDB" id="A0A0A9G6U0"/>
<proteinExistence type="predicted"/>
<evidence type="ECO:0000313" key="1">
    <source>
        <dbReference type="EMBL" id="JAE18266.1"/>
    </source>
</evidence>
<organism evidence="1">
    <name type="scientific">Arundo donax</name>
    <name type="common">Giant reed</name>
    <name type="synonym">Donax arundinaceus</name>
    <dbReference type="NCBI Taxonomy" id="35708"/>
    <lineage>
        <taxon>Eukaryota</taxon>
        <taxon>Viridiplantae</taxon>
        <taxon>Streptophyta</taxon>
        <taxon>Embryophyta</taxon>
        <taxon>Tracheophyta</taxon>
        <taxon>Spermatophyta</taxon>
        <taxon>Magnoliopsida</taxon>
        <taxon>Liliopsida</taxon>
        <taxon>Poales</taxon>
        <taxon>Poaceae</taxon>
        <taxon>PACMAD clade</taxon>
        <taxon>Arundinoideae</taxon>
        <taxon>Arundineae</taxon>
        <taxon>Arundo</taxon>
    </lineage>
</organism>
<name>A0A0A9G6U0_ARUDO</name>
<accession>A0A0A9G6U0</accession>
<sequence length="16" mass="1913">MKVQGTWTWLLPVKLI</sequence>